<dbReference type="EMBL" id="PQWY01000021">
    <property type="protein sequence ID" value="PPK28764.1"/>
    <property type="molecule type" value="Genomic_DNA"/>
</dbReference>
<dbReference type="Gene3D" id="3.90.730.10">
    <property type="entry name" value="Ribonuclease T2-like"/>
    <property type="match status" value="1"/>
</dbReference>
<protein>
    <submittedName>
        <fullName evidence="3">Ribonuclease T</fullName>
    </submittedName>
</protein>
<dbReference type="Pfam" id="PF00445">
    <property type="entry name" value="Ribonuclease_T2"/>
    <property type="match status" value="1"/>
</dbReference>
<dbReference type="GO" id="GO:0033897">
    <property type="term" value="F:ribonuclease T2 activity"/>
    <property type="evidence" value="ECO:0007669"/>
    <property type="project" value="InterPro"/>
</dbReference>
<sequence>MSIPKTSQDVLMIKPITLLLLFCSFSVNASILVNGTFEATKSCPAFLSKNRKSNPDNLMVEPNQKYQLKEINKTKPDWLRIQFSDHQPNLRWVSVDCGVIEYTERPKASCDLTPGMADSYVLALSSQPGFCETYGYEIGKPECLKLTKTAYQANHLILHGLWPNQEACGHNYGYCGISPRTNHCDYSPLDLSSDVAQNLKKLMPSYNYGSCLERHEWNKHGSCQDLSTDGYFSLAMRLTTEVNNTEFGQYLTTHRGDTVKLTTLRELIKRSFGENNTGKVTLSCKNGILVDIYIQLPALIPFKDSLESLVDKASHSQHHDYCNSNVTISDFSNEKWS</sequence>
<dbReference type="InterPro" id="IPR001568">
    <property type="entry name" value="RNase_T2-like"/>
</dbReference>
<dbReference type="InterPro" id="IPR036430">
    <property type="entry name" value="RNase_T2-like_sf"/>
</dbReference>
<dbReference type="SUPFAM" id="SSF55895">
    <property type="entry name" value="Ribonuclease Rh-like"/>
    <property type="match status" value="1"/>
</dbReference>
<dbReference type="InterPro" id="IPR033130">
    <property type="entry name" value="RNase_T2_His_AS_2"/>
</dbReference>
<organism evidence="3 4">
    <name type="scientific">Legionella pneumophila</name>
    <dbReference type="NCBI Taxonomy" id="446"/>
    <lineage>
        <taxon>Bacteria</taxon>
        <taxon>Pseudomonadati</taxon>
        <taxon>Pseudomonadota</taxon>
        <taxon>Gammaproteobacteria</taxon>
        <taxon>Legionellales</taxon>
        <taxon>Legionellaceae</taxon>
        <taxon>Legionella</taxon>
    </lineage>
</organism>
<dbReference type="AlphaFoldDB" id="A0A2S6EU95"/>
<dbReference type="PANTHER" id="PTHR11240:SF22">
    <property type="entry name" value="RIBONUCLEASE T2"/>
    <property type="match status" value="1"/>
</dbReference>
<reference evidence="3 4" key="1">
    <citation type="submission" date="2018-02" db="EMBL/GenBank/DDBJ databases">
        <title>Draft genome sequences of four Legionella pneumophila clinical strains isolated in Ontario.</title>
        <authorList>
            <person name="Fortuna A."/>
            <person name="Ramnarine R."/>
            <person name="Li A."/>
            <person name="Frantz C."/>
            <person name="Mallo G."/>
        </authorList>
    </citation>
    <scope>NUCLEOTIDE SEQUENCE [LARGE SCALE GENOMIC DNA]</scope>
    <source>
        <strain evidence="3 4">LG61</strain>
    </source>
</reference>
<dbReference type="PANTHER" id="PTHR11240">
    <property type="entry name" value="RIBONUCLEASE T2"/>
    <property type="match status" value="1"/>
</dbReference>
<dbReference type="OrthoDB" id="4720638at2"/>
<dbReference type="GO" id="GO:0006401">
    <property type="term" value="P:RNA catabolic process"/>
    <property type="evidence" value="ECO:0007669"/>
    <property type="project" value="TreeGrafter"/>
</dbReference>
<evidence type="ECO:0000256" key="1">
    <source>
        <dbReference type="ARBA" id="ARBA00007469"/>
    </source>
</evidence>
<comment type="similarity">
    <text evidence="1 2">Belongs to the RNase T2 family.</text>
</comment>
<evidence type="ECO:0000256" key="2">
    <source>
        <dbReference type="RuleBase" id="RU004328"/>
    </source>
</evidence>
<accession>A0A2S6EU95</accession>
<dbReference type="PROSITE" id="PS00531">
    <property type="entry name" value="RNASE_T2_2"/>
    <property type="match status" value="1"/>
</dbReference>
<dbReference type="GO" id="GO:0003723">
    <property type="term" value="F:RNA binding"/>
    <property type="evidence" value="ECO:0007669"/>
    <property type="project" value="InterPro"/>
</dbReference>
<proteinExistence type="inferred from homology"/>
<comment type="caution">
    <text evidence="3">The sequence shown here is derived from an EMBL/GenBank/DDBJ whole genome shotgun (WGS) entry which is preliminary data.</text>
</comment>
<dbReference type="Proteomes" id="UP000239239">
    <property type="component" value="Unassembled WGS sequence"/>
</dbReference>
<name>A0A2S6EU95_LEGPN</name>
<dbReference type="PROSITE" id="PS00530">
    <property type="entry name" value="RNASE_T2_1"/>
    <property type="match status" value="1"/>
</dbReference>
<dbReference type="InterPro" id="IPR018188">
    <property type="entry name" value="RNase_T2_His_AS_1"/>
</dbReference>
<gene>
    <name evidence="3" type="ORF">C3928_15085</name>
</gene>
<evidence type="ECO:0000313" key="4">
    <source>
        <dbReference type="Proteomes" id="UP000239239"/>
    </source>
</evidence>
<evidence type="ECO:0000313" key="3">
    <source>
        <dbReference type="EMBL" id="PPK28764.1"/>
    </source>
</evidence>